<evidence type="ECO:0000313" key="2">
    <source>
        <dbReference type="Proteomes" id="UP000193648"/>
    </source>
</evidence>
<sequence>MAISALYGSIKIVRMRSTRRSSFNPVERISEFALKGAIIAMDFLTTADHEKYSIVILAVLFYSKETLSHHIATFSINLDLDDVESGSGALPMQLGNSQLTSNSPTSVFILKALPNIPRAMVYIDEEKITLVTVESPLRFSKHIQATHIHHPPLQLPRKDSSLEYIGLAIGSASDSVFPLISSCAIPPPSPYPESDQTLYLGSDTSDLFRVRIMHKTNTLHYELISSDRPVGRTMIVLARREFISESSLSETSGELLLNIDYLLYSNDYGDGGLIAFKEEEDGVDIYALTNLQNSSPVVDFCVREPLLPGRDSLFLCSGMKSEGSLREVRSGISVVSSGSSGSKLFAGATGLWSIKKRHEDAFESVLVVSFIQSTKLMHVLDGDSLEEIADGWGLSLDQATVHAGRLADNHLFQVNRLGVVIASLDTG</sequence>
<evidence type="ECO:0000313" key="1">
    <source>
        <dbReference type="EMBL" id="ORZ14406.1"/>
    </source>
</evidence>
<keyword evidence="2" id="KW-1185">Reference proteome</keyword>
<name>A0A1Y2GNP0_9FUNG</name>
<dbReference type="InterPro" id="IPR050358">
    <property type="entry name" value="RSE1/DDB1/CFT1"/>
</dbReference>
<dbReference type="InParanoid" id="A0A1Y2GNP0"/>
<organism evidence="1 2">
    <name type="scientific">Lobosporangium transversale</name>
    <dbReference type="NCBI Taxonomy" id="64571"/>
    <lineage>
        <taxon>Eukaryota</taxon>
        <taxon>Fungi</taxon>
        <taxon>Fungi incertae sedis</taxon>
        <taxon>Mucoromycota</taxon>
        <taxon>Mortierellomycotina</taxon>
        <taxon>Mortierellomycetes</taxon>
        <taxon>Mortierellales</taxon>
        <taxon>Mortierellaceae</taxon>
        <taxon>Lobosporangium</taxon>
    </lineage>
</organism>
<comment type="caution">
    <text evidence="1">The sequence shown here is derived from an EMBL/GenBank/DDBJ whole genome shotgun (WGS) entry which is preliminary data.</text>
</comment>
<dbReference type="EMBL" id="MCFF01000021">
    <property type="protein sequence ID" value="ORZ14406.1"/>
    <property type="molecule type" value="Genomic_DNA"/>
</dbReference>
<dbReference type="STRING" id="64571.A0A1Y2GNP0"/>
<protein>
    <submittedName>
        <fullName evidence="1">Mono-functional DNA-alkylating methyl methanesulfonate N-term-domain-containing protein</fullName>
    </submittedName>
</protein>
<dbReference type="GeneID" id="33572894"/>
<proteinExistence type="predicted"/>
<reference evidence="1 2" key="1">
    <citation type="submission" date="2016-07" db="EMBL/GenBank/DDBJ databases">
        <title>Pervasive Adenine N6-methylation of Active Genes in Fungi.</title>
        <authorList>
            <consortium name="DOE Joint Genome Institute"/>
            <person name="Mondo S.J."/>
            <person name="Dannebaum R.O."/>
            <person name="Kuo R.C."/>
            <person name="Labutti K."/>
            <person name="Haridas S."/>
            <person name="Kuo A."/>
            <person name="Salamov A."/>
            <person name="Ahrendt S.R."/>
            <person name="Lipzen A."/>
            <person name="Sullivan W."/>
            <person name="Andreopoulos W.B."/>
            <person name="Clum A."/>
            <person name="Lindquist E."/>
            <person name="Daum C."/>
            <person name="Ramamoorthy G.K."/>
            <person name="Gryganskyi A."/>
            <person name="Culley D."/>
            <person name="Magnuson J.K."/>
            <person name="James T.Y."/>
            <person name="O'Malley M.A."/>
            <person name="Stajich J.E."/>
            <person name="Spatafora J.W."/>
            <person name="Visel A."/>
            <person name="Grigoriev I.V."/>
        </authorList>
    </citation>
    <scope>NUCLEOTIDE SEQUENCE [LARGE SCALE GENOMIC DNA]</scope>
    <source>
        <strain evidence="1 2">NRRL 3116</strain>
    </source>
</reference>
<dbReference type="Gene3D" id="2.130.10.10">
    <property type="entry name" value="YVTN repeat-like/Quinoprotein amine dehydrogenase"/>
    <property type="match status" value="1"/>
</dbReference>
<dbReference type="Proteomes" id="UP000193648">
    <property type="component" value="Unassembled WGS sequence"/>
</dbReference>
<dbReference type="OrthoDB" id="20774at2759"/>
<dbReference type="PANTHER" id="PTHR10644">
    <property type="entry name" value="DNA REPAIR/RNA PROCESSING CPSF FAMILY"/>
    <property type="match status" value="1"/>
</dbReference>
<dbReference type="AlphaFoldDB" id="A0A1Y2GNP0"/>
<accession>A0A1Y2GNP0</accession>
<gene>
    <name evidence="1" type="ORF">BCR41DRAFT_86882</name>
</gene>
<dbReference type="InterPro" id="IPR015943">
    <property type="entry name" value="WD40/YVTN_repeat-like_dom_sf"/>
</dbReference>
<dbReference type="RefSeq" id="XP_021880884.1">
    <property type="nucleotide sequence ID" value="XM_022031053.1"/>
</dbReference>